<comment type="caution">
    <text evidence="2">The sequence shown here is derived from an EMBL/GenBank/DDBJ whole genome shotgun (WGS) entry which is preliminary data.</text>
</comment>
<dbReference type="OrthoDB" id="185879at2759"/>
<organism evidence="2 3">
    <name type="scientific">Tribonema minus</name>
    <dbReference type="NCBI Taxonomy" id="303371"/>
    <lineage>
        <taxon>Eukaryota</taxon>
        <taxon>Sar</taxon>
        <taxon>Stramenopiles</taxon>
        <taxon>Ochrophyta</taxon>
        <taxon>PX clade</taxon>
        <taxon>Xanthophyceae</taxon>
        <taxon>Tribonematales</taxon>
        <taxon>Tribonemataceae</taxon>
        <taxon>Tribonema</taxon>
    </lineage>
</organism>
<accession>A0A835Z3E3</accession>
<dbReference type="InterPro" id="IPR029063">
    <property type="entry name" value="SAM-dependent_MTases_sf"/>
</dbReference>
<dbReference type="AlphaFoldDB" id="A0A835Z3E3"/>
<protein>
    <submittedName>
        <fullName evidence="2">Uncharacterized protein</fullName>
    </submittedName>
</protein>
<evidence type="ECO:0000256" key="1">
    <source>
        <dbReference type="SAM" id="SignalP"/>
    </source>
</evidence>
<keyword evidence="1" id="KW-0732">Signal</keyword>
<gene>
    <name evidence="2" type="ORF">JKP88DRAFT_263602</name>
</gene>
<dbReference type="EMBL" id="JAFCMP010000323">
    <property type="protein sequence ID" value="KAG5181503.1"/>
    <property type="molecule type" value="Genomic_DNA"/>
</dbReference>
<evidence type="ECO:0000313" key="3">
    <source>
        <dbReference type="Proteomes" id="UP000664859"/>
    </source>
</evidence>
<feature type="chain" id="PRO_5032581987" evidence="1">
    <location>
        <begin position="22"/>
        <end position="280"/>
    </location>
</feature>
<evidence type="ECO:0000313" key="2">
    <source>
        <dbReference type="EMBL" id="KAG5181503.1"/>
    </source>
</evidence>
<keyword evidence="3" id="KW-1185">Reference proteome</keyword>
<reference evidence="2" key="1">
    <citation type="submission" date="2021-02" db="EMBL/GenBank/DDBJ databases">
        <title>First Annotated Genome of the Yellow-green Alga Tribonema minus.</title>
        <authorList>
            <person name="Mahan K.M."/>
        </authorList>
    </citation>
    <scope>NUCLEOTIDE SEQUENCE</scope>
    <source>
        <strain evidence="2">UTEX B ZZ1240</strain>
    </source>
</reference>
<proteinExistence type="predicted"/>
<feature type="signal peptide" evidence="1">
    <location>
        <begin position="1"/>
        <end position="21"/>
    </location>
</feature>
<name>A0A835Z3E3_9STRA</name>
<dbReference type="Proteomes" id="UP000664859">
    <property type="component" value="Unassembled WGS sequence"/>
</dbReference>
<dbReference type="PROSITE" id="PS51257">
    <property type="entry name" value="PROKAR_LIPOPROTEIN"/>
    <property type="match status" value="1"/>
</dbReference>
<sequence>MRGQGIVVALPVLLACTTSDAFVHSSARSALTHRGHAALRAYVQRQQCRHRHERHSTGGKCSAAMVMEAVASEGLAAFPYDSVLPFLKEHVQPSDQLLILGARNTLPLLLSADGYGTRDTRSFVLVVDSDAVALEAAQKAAALNPATAANLAAGQLRFELKEDLTAMDDLEQSCVDAVLDNGMIDWLLSTGGEAAAGGMIDAVHRAVRLGNPLICLSSGTDKDTFCSPFESRFGWVQELDGDPGAVSMWHRDQKINMKGVANDFAALGLKMYVYTNVDNC</sequence>
<dbReference type="Gene3D" id="3.40.50.150">
    <property type="entry name" value="Vaccinia Virus protein VP39"/>
    <property type="match status" value="1"/>
</dbReference>